<dbReference type="GO" id="GO:0010436">
    <property type="term" value="F:carotenoid dioxygenase activity"/>
    <property type="evidence" value="ECO:0007669"/>
    <property type="project" value="TreeGrafter"/>
</dbReference>
<comment type="cofactor">
    <cofactor evidence="4">
        <name>Fe(2+)</name>
        <dbReference type="ChEBI" id="CHEBI:29033"/>
    </cofactor>
    <text evidence="4">Binds 1 Fe(2+) ion per subunit.</text>
</comment>
<dbReference type="InterPro" id="IPR004294">
    <property type="entry name" value="Carotenoid_Oase"/>
</dbReference>
<dbReference type="EMBL" id="CAIIXF020000004">
    <property type="protein sequence ID" value="CAH1781444.1"/>
    <property type="molecule type" value="Genomic_DNA"/>
</dbReference>
<feature type="binding site" evidence="4">
    <location>
        <position position="363"/>
    </location>
    <ligand>
        <name>Fe cation</name>
        <dbReference type="ChEBI" id="CHEBI:24875"/>
        <note>catalytic</note>
    </ligand>
</feature>
<protein>
    <submittedName>
        <fullName evidence="6">Uncharacterized protein</fullName>
    </submittedName>
</protein>
<evidence type="ECO:0000256" key="4">
    <source>
        <dbReference type="PIRSR" id="PIRSR604294-1"/>
    </source>
</evidence>
<feature type="binding site" evidence="4">
    <location>
        <position position="292"/>
    </location>
    <ligand>
        <name>Fe cation</name>
        <dbReference type="ChEBI" id="CHEBI:24875"/>
        <note>catalytic</note>
    </ligand>
</feature>
<sequence>MWLQAPIPEVITPDPCQYGFKATDDGVNNHAKVGFQTLMTEFTNASVTRVSGEFPNWIKGRFIRQVGGSFGNLDSPNPMERIEHWFDGVGGAGMYHITDGEVKFTNKFYDTRGYNIWKSFDNDWARSQVSWATIFSPYNYTRMIENQALFPDKLDTNPCVSFWKLDEEILAVTEYHQAMLLNKNTMESRGEYPFEDTPDIGQPHGTILINQPVHERIDMETGEPWMVTGAVVPLTPVGMGGPLESKLILYQVINKTRIPKAEIIMGNVSLGECNPVTEAPYPDTTKLMPYLHSFTMTKNYIIIPGTSMMLDYCDAFVYSSPGDPLFKRFWKFKNELKSKVYVVRKSNMEVVAAMEIDPMFVTHQLNAYEKDGMIMADMLVYDNERVYYDLKVQEMYNGTNLVTDIARLVIDTSNWSITRQHLTTEYPVNAEFSQVNNAFHGKEYKYAYLVMDVLHENSTILKLNVDTKEELRYDPGFGHMPWEPIFLPRPGATVEDDGLLILNGISVPDNTTFFALVDAKTMKETARFHAPTIIPVSFHNRFYPDPSHDDTSSGVTDPSENSPSCATQTLQSIVLATLIAIMTLLI</sequence>
<dbReference type="GO" id="GO:0016121">
    <property type="term" value="P:carotene catabolic process"/>
    <property type="evidence" value="ECO:0007669"/>
    <property type="project" value="TreeGrafter"/>
</dbReference>
<dbReference type="OrthoDB" id="1069523at2759"/>
<evidence type="ECO:0000256" key="5">
    <source>
        <dbReference type="SAM" id="MobiDB-lite"/>
    </source>
</evidence>
<gene>
    <name evidence="6" type="ORF">OFUS_LOCUS8021</name>
</gene>
<dbReference type="Proteomes" id="UP000749559">
    <property type="component" value="Unassembled WGS sequence"/>
</dbReference>
<dbReference type="PANTHER" id="PTHR10543">
    <property type="entry name" value="BETA-CAROTENE DIOXYGENASE"/>
    <property type="match status" value="1"/>
</dbReference>
<organism evidence="6 7">
    <name type="scientific">Owenia fusiformis</name>
    <name type="common">Polychaete worm</name>
    <dbReference type="NCBI Taxonomy" id="6347"/>
    <lineage>
        <taxon>Eukaryota</taxon>
        <taxon>Metazoa</taxon>
        <taxon>Spiralia</taxon>
        <taxon>Lophotrochozoa</taxon>
        <taxon>Annelida</taxon>
        <taxon>Polychaeta</taxon>
        <taxon>Sedentaria</taxon>
        <taxon>Canalipalpata</taxon>
        <taxon>Sabellida</taxon>
        <taxon>Oweniida</taxon>
        <taxon>Oweniidae</taxon>
        <taxon>Owenia</taxon>
    </lineage>
</organism>
<keyword evidence="7" id="KW-1185">Reference proteome</keyword>
<proteinExistence type="inferred from homology"/>
<dbReference type="Pfam" id="PF03055">
    <property type="entry name" value="RPE65"/>
    <property type="match status" value="1"/>
</dbReference>
<reference evidence="6" key="1">
    <citation type="submission" date="2022-03" db="EMBL/GenBank/DDBJ databases">
        <authorList>
            <person name="Martin C."/>
        </authorList>
    </citation>
    <scope>NUCLEOTIDE SEQUENCE</scope>
</reference>
<evidence type="ECO:0000256" key="3">
    <source>
        <dbReference type="ARBA" id="ARBA00023004"/>
    </source>
</evidence>
<dbReference type="GO" id="GO:0003834">
    <property type="term" value="F:beta-carotene 15,15'-dioxygenase activity"/>
    <property type="evidence" value="ECO:0007669"/>
    <property type="project" value="TreeGrafter"/>
</dbReference>
<feature type="compositionally biased region" description="Polar residues" evidence="5">
    <location>
        <begin position="552"/>
        <end position="566"/>
    </location>
</feature>
<name>A0A8S4NMF8_OWEFU</name>
<feature type="binding site" evidence="4">
    <location>
        <position position="214"/>
    </location>
    <ligand>
        <name>Fe cation</name>
        <dbReference type="ChEBI" id="CHEBI:24875"/>
        <note>catalytic</note>
    </ligand>
</feature>
<dbReference type="PANTHER" id="PTHR10543:SF129">
    <property type="entry name" value="CAROTENOID OXYGENASE"/>
    <property type="match status" value="1"/>
</dbReference>
<accession>A0A8S4NMF8</accession>
<evidence type="ECO:0000256" key="1">
    <source>
        <dbReference type="ARBA" id="ARBA00006787"/>
    </source>
</evidence>
<keyword evidence="2 4" id="KW-0479">Metal-binding</keyword>
<evidence type="ECO:0000256" key="2">
    <source>
        <dbReference type="ARBA" id="ARBA00022723"/>
    </source>
</evidence>
<dbReference type="AlphaFoldDB" id="A0A8S4NMF8"/>
<comment type="caution">
    <text evidence="6">The sequence shown here is derived from an EMBL/GenBank/DDBJ whole genome shotgun (WGS) entry which is preliminary data.</text>
</comment>
<evidence type="ECO:0000313" key="7">
    <source>
        <dbReference type="Proteomes" id="UP000749559"/>
    </source>
</evidence>
<feature type="region of interest" description="Disordered" evidence="5">
    <location>
        <begin position="547"/>
        <end position="566"/>
    </location>
</feature>
<feature type="binding site" evidence="4">
    <location>
        <position position="539"/>
    </location>
    <ligand>
        <name>Fe cation</name>
        <dbReference type="ChEBI" id="CHEBI:24875"/>
        <note>catalytic</note>
    </ligand>
</feature>
<dbReference type="GO" id="GO:0042574">
    <property type="term" value="P:retinal metabolic process"/>
    <property type="evidence" value="ECO:0007669"/>
    <property type="project" value="TreeGrafter"/>
</dbReference>
<comment type="similarity">
    <text evidence="1">Belongs to the carotenoid oxygenase family.</text>
</comment>
<evidence type="ECO:0000313" key="6">
    <source>
        <dbReference type="EMBL" id="CAH1781444.1"/>
    </source>
</evidence>
<dbReference type="GO" id="GO:0046872">
    <property type="term" value="F:metal ion binding"/>
    <property type="evidence" value="ECO:0007669"/>
    <property type="project" value="UniProtKB-KW"/>
</dbReference>
<keyword evidence="3 4" id="KW-0408">Iron</keyword>